<dbReference type="InterPro" id="IPR025660">
    <property type="entry name" value="Pept_his_AS"/>
</dbReference>
<gene>
    <name evidence="13" type="ORF">CROS1456_LOCUS9310</name>
    <name evidence="14" type="ORF">HKI87_02g09900</name>
</gene>
<reference evidence="13" key="1">
    <citation type="submission" date="2021-01" db="EMBL/GenBank/DDBJ databases">
        <authorList>
            <person name="Corre E."/>
            <person name="Pelletier E."/>
            <person name="Niang G."/>
            <person name="Scheremetjew M."/>
            <person name="Finn R."/>
            <person name="Kale V."/>
            <person name="Holt S."/>
            <person name="Cochrane G."/>
            <person name="Meng A."/>
            <person name="Brown T."/>
            <person name="Cohen L."/>
        </authorList>
    </citation>
    <scope>NUCLEOTIDE SEQUENCE</scope>
    <source>
        <strain evidence="13">RCC1871</strain>
    </source>
</reference>
<protein>
    <submittedName>
        <fullName evidence="14">Papain cysteine protease</fullName>
    </submittedName>
</protein>
<keyword evidence="3 9" id="KW-0732">Signal</keyword>
<dbReference type="Gene3D" id="3.90.70.10">
    <property type="entry name" value="Cysteine proteinases"/>
    <property type="match status" value="1"/>
</dbReference>
<dbReference type="Pfam" id="PF08246">
    <property type="entry name" value="Inhibitor_I29"/>
    <property type="match status" value="1"/>
</dbReference>
<evidence type="ECO:0000313" key="14">
    <source>
        <dbReference type="EMBL" id="WZN59464.1"/>
    </source>
</evidence>
<dbReference type="InterPro" id="IPR000668">
    <property type="entry name" value="Peptidase_C1A_C"/>
</dbReference>
<keyword evidence="4" id="KW-0378">Hydrolase</keyword>
<evidence type="ECO:0000256" key="2">
    <source>
        <dbReference type="ARBA" id="ARBA00022670"/>
    </source>
</evidence>
<dbReference type="InterPro" id="IPR025661">
    <property type="entry name" value="Pept_asp_AS"/>
</dbReference>
<dbReference type="FunFam" id="3.90.70.10:FF:000067">
    <property type="entry name" value="Senescence-specific cysteine protease"/>
    <property type="match status" value="1"/>
</dbReference>
<dbReference type="InterPro" id="IPR000118">
    <property type="entry name" value="Granulin"/>
</dbReference>
<evidence type="ECO:0000259" key="11">
    <source>
        <dbReference type="SMART" id="SM00645"/>
    </source>
</evidence>
<dbReference type="PRINTS" id="PR00705">
    <property type="entry name" value="PAPAIN"/>
</dbReference>
<dbReference type="AlphaFoldDB" id="A0A7S3CIM9"/>
<dbReference type="InterPro" id="IPR039417">
    <property type="entry name" value="Peptidase_C1A_papain-like"/>
</dbReference>
<dbReference type="GO" id="GO:0006508">
    <property type="term" value="P:proteolysis"/>
    <property type="evidence" value="ECO:0007669"/>
    <property type="project" value="UniProtKB-KW"/>
</dbReference>
<evidence type="ECO:0000259" key="12">
    <source>
        <dbReference type="SMART" id="SM00848"/>
    </source>
</evidence>
<proteinExistence type="inferred from homology"/>
<organism evidence="13">
    <name type="scientific">Chloropicon roscoffensis</name>
    <dbReference type="NCBI Taxonomy" id="1461544"/>
    <lineage>
        <taxon>Eukaryota</taxon>
        <taxon>Viridiplantae</taxon>
        <taxon>Chlorophyta</taxon>
        <taxon>Chloropicophyceae</taxon>
        <taxon>Chloropicales</taxon>
        <taxon>Chloropicaceae</taxon>
        <taxon>Chloropicon</taxon>
    </lineage>
</organism>
<evidence type="ECO:0000256" key="9">
    <source>
        <dbReference type="SAM" id="SignalP"/>
    </source>
</evidence>
<keyword evidence="6" id="KW-1015">Disulfide bond</keyword>
<feature type="region of interest" description="Disordered" evidence="8">
    <location>
        <begin position="409"/>
        <end position="431"/>
    </location>
</feature>
<dbReference type="GO" id="GO:0008234">
    <property type="term" value="F:cysteine-type peptidase activity"/>
    <property type="evidence" value="ECO:0007669"/>
    <property type="project" value="UniProtKB-KW"/>
</dbReference>
<evidence type="ECO:0000313" key="15">
    <source>
        <dbReference type="Proteomes" id="UP001472866"/>
    </source>
</evidence>
<feature type="signal peptide" evidence="9">
    <location>
        <begin position="1"/>
        <end position="34"/>
    </location>
</feature>
<evidence type="ECO:0000256" key="8">
    <source>
        <dbReference type="SAM" id="MobiDB-lite"/>
    </source>
</evidence>
<dbReference type="SUPFAM" id="SSF57277">
    <property type="entry name" value="Granulin repeat"/>
    <property type="match status" value="1"/>
</dbReference>
<keyword evidence="2 14" id="KW-0645">Protease</keyword>
<dbReference type="PROSITE" id="PS00139">
    <property type="entry name" value="THIOL_PROTEASE_CYS"/>
    <property type="match status" value="1"/>
</dbReference>
<reference evidence="14 15" key="2">
    <citation type="submission" date="2024-03" db="EMBL/GenBank/DDBJ databases">
        <title>Complete genome sequence of the green alga Chloropicon roscoffensis RCC1871.</title>
        <authorList>
            <person name="Lemieux C."/>
            <person name="Pombert J.-F."/>
            <person name="Otis C."/>
            <person name="Turmel M."/>
        </authorList>
    </citation>
    <scope>NUCLEOTIDE SEQUENCE [LARGE SCALE GENOMIC DNA]</scope>
    <source>
        <strain evidence="14 15">RCC1871</strain>
    </source>
</reference>
<dbReference type="InterPro" id="IPR038765">
    <property type="entry name" value="Papain-like_cys_pep_sf"/>
</dbReference>
<comment type="similarity">
    <text evidence="1">Belongs to the peptidase C1 family.</text>
</comment>
<dbReference type="SUPFAM" id="SSF54001">
    <property type="entry name" value="Cysteine proteinases"/>
    <property type="match status" value="1"/>
</dbReference>
<dbReference type="Gene3D" id="2.10.25.160">
    <property type="entry name" value="Granulin"/>
    <property type="match status" value="1"/>
</dbReference>
<evidence type="ECO:0000259" key="10">
    <source>
        <dbReference type="SMART" id="SM00277"/>
    </source>
</evidence>
<dbReference type="SMART" id="SM00848">
    <property type="entry name" value="Inhibitor_I29"/>
    <property type="match status" value="1"/>
</dbReference>
<feature type="compositionally biased region" description="Pro residues" evidence="8">
    <location>
        <begin position="417"/>
        <end position="431"/>
    </location>
</feature>
<evidence type="ECO:0000313" key="13">
    <source>
        <dbReference type="EMBL" id="CAE0196213.1"/>
    </source>
</evidence>
<evidence type="ECO:0000256" key="7">
    <source>
        <dbReference type="ARBA" id="ARBA00023180"/>
    </source>
</evidence>
<feature type="domain" description="Granulins" evidence="10">
    <location>
        <begin position="438"/>
        <end position="494"/>
    </location>
</feature>
<dbReference type="PROSITE" id="PS00639">
    <property type="entry name" value="THIOL_PROTEASE_HIS"/>
    <property type="match status" value="1"/>
</dbReference>
<accession>A0A7S3CIM9</accession>
<evidence type="ECO:0000256" key="5">
    <source>
        <dbReference type="ARBA" id="ARBA00022807"/>
    </source>
</evidence>
<dbReference type="EMBL" id="HBHZ01012043">
    <property type="protein sequence ID" value="CAE0196213.1"/>
    <property type="molecule type" value="Transcribed_RNA"/>
</dbReference>
<dbReference type="SMART" id="SM00645">
    <property type="entry name" value="Pept_C1"/>
    <property type="match status" value="1"/>
</dbReference>
<feature type="chain" id="PRO_5044661289" evidence="9">
    <location>
        <begin position="35"/>
        <end position="507"/>
    </location>
</feature>
<dbReference type="Proteomes" id="UP001472866">
    <property type="component" value="Chromosome 02"/>
</dbReference>
<dbReference type="InterPro" id="IPR000169">
    <property type="entry name" value="Pept_cys_AS"/>
</dbReference>
<feature type="domain" description="Peptidase C1A papain C-terminal" evidence="11">
    <location>
        <begin position="196"/>
        <end position="411"/>
    </location>
</feature>
<dbReference type="SMART" id="SM00277">
    <property type="entry name" value="GRAN"/>
    <property type="match status" value="1"/>
</dbReference>
<dbReference type="Pfam" id="PF00112">
    <property type="entry name" value="Peptidase_C1"/>
    <property type="match status" value="1"/>
</dbReference>
<keyword evidence="15" id="KW-1185">Reference proteome</keyword>
<dbReference type="InterPro" id="IPR013128">
    <property type="entry name" value="Peptidase_C1A"/>
</dbReference>
<evidence type="ECO:0000256" key="6">
    <source>
        <dbReference type="ARBA" id="ARBA00023157"/>
    </source>
</evidence>
<dbReference type="PANTHER" id="PTHR12411">
    <property type="entry name" value="CYSTEINE PROTEASE FAMILY C1-RELATED"/>
    <property type="match status" value="1"/>
</dbReference>
<dbReference type="PROSITE" id="PS00640">
    <property type="entry name" value="THIOL_PROTEASE_ASN"/>
    <property type="match status" value="1"/>
</dbReference>
<feature type="domain" description="Cathepsin propeptide inhibitor" evidence="12">
    <location>
        <begin position="104"/>
        <end position="162"/>
    </location>
</feature>
<dbReference type="InterPro" id="IPR013201">
    <property type="entry name" value="Prot_inhib_I29"/>
</dbReference>
<keyword evidence="5" id="KW-0788">Thiol protease</keyword>
<dbReference type="InterPro" id="IPR037277">
    <property type="entry name" value="Granulin_sf"/>
</dbReference>
<dbReference type="EMBL" id="CP151502">
    <property type="protein sequence ID" value="WZN59464.1"/>
    <property type="molecule type" value="Genomic_DNA"/>
</dbReference>
<sequence length="507" mass="54178">MRAHSYGSEGRRVGAFVALALVLVVAFEGTTARAARGGENERFYSIIPENENAPREDPTAFTERITRRGLALLSGGVGNEESFGLDDGLLGNNGMLHEEVFSLFREWCDFHGKAHATGKEARDRFSAFKANLLRVSENTEAARARGYSIGLNSLADLTLEEFRATRLGTHPNNRGVLPARASSAAAFVPGDLSAVGLKSVDWVERGAVSEVKNQGRCGSCWSFSTTGAVEGAAAIFGGNLTTLSEQELVDCDTLMDHGCQGGLMDYAFQFVQQNGLDTETDYPYTGTQGTCDKRRMNRVVTRIDGYVDVPANDEAALVEAVSRQPVSVAIQANHPNFQLYTGGVFSDESCGTQLDHGVLVAGYGTDEEGGDYWIMKNSWGEMWGEGGYMKMKMGVGPEGICGIAKMASHPTKHGADPPAPPPTPPGPGPKPGPPEVVCNQFQKCKAPATCCCMFELGETCVAYACCPYDDGVCCADKKSCCPNGTECNVTAGTCDKDGMSVPRFLLV</sequence>
<dbReference type="Pfam" id="PF00396">
    <property type="entry name" value="Granulin"/>
    <property type="match status" value="1"/>
</dbReference>
<evidence type="ECO:0000256" key="3">
    <source>
        <dbReference type="ARBA" id="ARBA00022729"/>
    </source>
</evidence>
<name>A0A7S3CIM9_9CHLO</name>
<evidence type="ECO:0000256" key="1">
    <source>
        <dbReference type="ARBA" id="ARBA00008455"/>
    </source>
</evidence>
<evidence type="ECO:0000256" key="4">
    <source>
        <dbReference type="ARBA" id="ARBA00022801"/>
    </source>
</evidence>
<dbReference type="CDD" id="cd02248">
    <property type="entry name" value="Peptidase_C1A"/>
    <property type="match status" value="1"/>
</dbReference>
<keyword evidence="7" id="KW-0325">Glycoprotein</keyword>